<reference evidence="3" key="1">
    <citation type="journal article" date="2019" name="Int. J. Syst. Evol. Microbiol.">
        <title>The Global Catalogue of Microorganisms (GCM) 10K type strain sequencing project: providing services to taxonomists for standard genome sequencing and annotation.</title>
        <authorList>
            <consortium name="The Broad Institute Genomics Platform"/>
            <consortium name="The Broad Institute Genome Sequencing Center for Infectious Disease"/>
            <person name="Wu L."/>
            <person name="Ma J."/>
        </authorList>
    </citation>
    <scope>NUCLEOTIDE SEQUENCE [LARGE SCALE GENOMIC DNA]</scope>
    <source>
        <strain evidence="3">NBRC 109341</strain>
    </source>
</reference>
<gene>
    <name evidence="2" type="ORF">GCM10007935_07720</name>
</gene>
<dbReference type="Gene3D" id="3.10.50.30">
    <property type="entry name" value="Transcription elongation factor, GreA/GreB, C-terminal domain"/>
    <property type="match status" value="1"/>
</dbReference>
<dbReference type="PANTHER" id="PTHR30437:SF5">
    <property type="entry name" value="REGULATOR OF NUCLEOSIDE DIPHOSPHATE KINASE"/>
    <property type="match status" value="1"/>
</dbReference>
<name>A0ABQ6C173_9BURK</name>
<dbReference type="Proteomes" id="UP001156903">
    <property type="component" value="Unassembled WGS sequence"/>
</dbReference>
<dbReference type="EMBL" id="BSPB01000004">
    <property type="protein sequence ID" value="GLS13343.1"/>
    <property type="molecule type" value="Genomic_DNA"/>
</dbReference>
<dbReference type="SUPFAM" id="SSF54534">
    <property type="entry name" value="FKBP-like"/>
    <property type="match status" value="1"/>
</dbReference>
<dbReference type="Pfam" id="PF01272">
    <property type="entry name" value="GreA_GreB"/>
    <property type="match status" value="1"/>
</dbReference>
<feature type="domain" description="Transcription elongation factor GreA/GreB C-terminal" evidence="1">
    <location>
        <begin position="43"/>
        <end position="117"/>
    </location>
</feature>
<dbReference type="PANTHER" id="PTHR30437">
    <property type="entry name" value="TRANSCRIPTION ELONGATION FACTOR GREA"/>
    <property type="match status" value="1"/>
</dbReference>
<dbReference type="InterPro" id="IPR001437">
    <property type="entry name" value="Tscrpt_elong_fac_GreA/B_C"/>
</dbReference>
<protein>
    <recommendedName>
        <fullName evidence="1">Transcription elongation factor GreA/GreB C-terminal domain-containing protein</fullName>
    </recommendedName>
</protein>
<accession>A0ABQ6C173</accession>
<sequence length="129" mass="13928">MSTSKTVERLLTRSDHIRLSQLASDGLADLLADAQVVEPPSIPDDVVTMYSQILVADGPQGQLQKFTLCYPEDAEPPRGFISVCSPFGSSLLGLRVGQAAHWLTPGGDARTVWVRSILFQPEATGDYAL</sequence>
<dbReference type="RefSeq" id="WP_284306770.1">
    <property type="nucleotide sequence ID" value="NZ_BSPB01000004.1"/>
</dbReference>
<evidence type="ECO:0000313" key="3">
    <source>
        <dbReference type="Proteomes" id="UP001156903"/>
    </source>
</evidence>
<organism evidence="2 3">
    <name type="scientific">Hydrogenophaga electricum</name>
    <dbReference type="NCBI Taxonomy" id="1230953"/>
    <lineage>
        <taxon>Bacteria</taxon>
        <taxon>Pseudomonadati</taxon>
        <taxon>Pseudomonadota</taxon>
        <taxon>Betaproteobacteria</taxon>
        <taxon>Burkholderiales</taxon>
        <taxon>Comamonadaceae</taxon>
        <taxon>Hydrogenophaga</taxon>
    </lineage>
</organism>
<dbReference type="InterPro" id="IPR036953">
    <property type="entry name" value="GreA/GreB_C_sf"/>
</dbReference>
<keyword evidence="3" id="KW-1185">Reference proteome</keyword>
<comment type="caution">
    <text evidence="2">The sequence shown here is derived from an EMBL/GenBank/DDBJ whole genome shotgun (WGS) entry which is preliminary data.</text>
</comment>
<proteinExistence type="predicted"/>
<evidence type="ECO:0000313" key="2">
    <source>
        <dbReference type="EMBL" id="GLS13343.1"/>
    </source>
</evidence>
<dbReference type="InterPro" id="IPR023459">
    <property type="entry name" value="Tscrpt_elong_fac_GreA/B_fam"/>
</dbReference>
<evidence type="ECO:0000259" key="1">
    <source>
        <dbReference type="Pfam" id="PF01272"/>
    </source>
</evidence>